<name>A0A7S3CNG6_9SPIT</name>
<evidence type="ECO:0000313" key="1">
    <source>
        <dbReference type="EMBL" id="CAE0233055.1"/>
    </source>
</evidence>
<gene>
    <name evidence="1" type="ORF">SRAS04492_LOCUS4854</name>
</gene>
<proteinExistence type="predicted"/>
<reference evidence="1" key="1">
    <citation type="submission" date="2021-01" db="EMBL/GenBank/DDBJ databases">
        <authorList>
            <person name="Corre E."/>
            <person name="Pelletier E."/>
            <person name="Niang G."/>
            <person name="Scheremetjew M."/>
            <person name="Finn R."/>
            <person name="Kale V."/>
            <person name="Holt S."/>
            <person name="Cochrane G."/>
            <person name="Meng A."/>
            <person name="Brown T."/>
            <person name="Cohen L."/>
        </authorList>
    </citation>
    <scope>NUCLEOTIDE SEQUENCE</scope>
    <source>
        <strain evidence="1">Ras09</strain>
    </source>
</reference>
<dbReference type="AlphaFoldDB" id="A0A7S3CNG6"/>
<accession>A0A7S3CNG6</accession>
<sequence length="367" mass="39880">MPVVVVEQLLEVVPADLELVAALARAHHHVGLHSRLIQAHHGPVAREKGARVTSSDPLALHYLALVLVNVMAERVPVLILVQLLVQLREESACHAVVEARLDEGGSVDEGEDGALLTEHLGLGWVQLEVLVLGGDDAVEGAELEALALHGLHLAREVEDEVIADAVGNLAATCISVPLRGREDDVHLLVGEVLLEELLVLEALRRAGHDAHAQRLEQDLHRHDRVGVAPVQHQHRLHPLSVHEATELEEEEGVDAEAHLQLRDVVELHRAVVQEAVVHAIHAHGVVEHLFTRHSVDSCYLPAAHSRRAVLVDVEEGEDLLGMDELAQVALRVFDPVAQVDDAVALLVLIVRVEGSSAESYDQLLALK</sequence>
<dbReference type="EMBL" id="HBIA01009327">
    <property type="protein sequence ID" value="CAE0233055.1"/>
    <property type="molecule type" value="Transcribed_RNA"/>
</dbReference>
<protein>
    <submittedName>
        <fullName evidence="1">Uncharacterized protein</fullName>
    </submittedName>
</protein>
<organism evidence="1">
    <name type="scientific">Strombidium rassoulzadegani</name>
    <dbReference type="NCBI Taxonomy" id="1082188"/>
    <lineage>
        <taxon>Eukaryota</taxon>
        <taxon>Sar</taxon>
        <taxon>Alveolata</taxon>
        <taxon>Ciliophora</taxon>
        <taxon>Intramacronucleata</taxon>
        <taxon>Spirotrichea</taxon>
        <taxon>Oligotrichia</taxon>
        <taxon>Strombidiidae</taxon>
        <taxon>Strombidium</taxon>
    </lineage>
</organism>